<dbReference type="InterPro" id="IPR050229">
    <property type="entry name" value="GlpE_sulfurtransferase"/>
</dbReference>
<keyword evidence="1" id="KW-1133">Transmembrane helix</keyword>
<protein>
    <submittedName>
        <fullName evidence="3">Rhodanese-related sulfurtransferase (PspE)</fullName>
    </submittedName>
</protein>
<dbReference type="InterPro" id="IPR001763">
    <property type="entry name" value="Rhodanese-like_dom"/>
</dbReference>
<keyword evidence="4" id="KW-1185">Reference proteome</keyword>
<feature type="domain" description="Rhodanese" evidence="2">
    <location>
        <begin position="46"/>
        <end position="133"/>
    </location>
</feature>
<keyword evidence="1" id="KW-0812">Transmembrane</keyword>
<dbReference type="SMART" id="SM00450">
    <property type="entry name" value="RHOD"/>
    <property type="match status" value="1"/>
</dbReference>
<sequence length="133" mass="15280">MNILLIVLEIGLVWILFMFFNWAWVTIQGKSRGKIVKADEFAKLLAQENGQLIDVREKEPYKRSHILGARSMPAINFSQGRSGLRHDRDIFLYGNNLGSAVRVAGRLRKEGVPKDKLYMLKGGYQQYQGRKIK</sequence>
<dbReference type="PANTHER" id="PTHR43031:SF18">
    <property type="entry name" value="RHODANESE-RELATED SULFURTRANSFERASES"/>
    <property type="match status" value="1"/>
</dbReference>
<feature type="transmembrane region" description="Helical" evidence="1">
    <location>
        <begin position="6"/>
        <end position="27"/>
    </location>
</feature>
<dbReference type="Proteomes" id="UP001314241">
    <property type="component" value="Unassembled WGS sequence"/>
</dbReference>
<dbReference type="PANTHER" id="PTHR43031">
    <property type="entry name" value="FAD-DEPENDENT OXIDOREDUCTASE"/>
    <property type="match status" value="1"/>
</dbReference>
<reference evidence="3 4" key="1">
    <citation type="submission" date="2024-01" db="EMBL/GenBank/DDBJ databases">
        <authorList>
            <person name="Botero Cardona J."/>
        </authorList>
    </citation>
    <scope>NUCLEOTIDE SEQUENCE [LARGE SCALE GENOMIC DNA]</scope>
    <source>
        <strain evidence="3 4">LMG 33000</strain>
    </source>
</reference>
<dbReference type="EMBL" id="CAWVOH010000001">
    <property type="protein sequence ID" value="CAK8054284.1"/>
    <property type="molecule type" value="Genomic_DNA"/>
</dbReference>
<name>A0ABP0ESS6_9LACO</name>
<evidence type="ECO:0000256" key="1">
    <source>
        <dbReference type="SAM" id="Phobius"/>
    </source>
</evidence>
<gene>
    <name evidence="3" type="ORF">R54876_GBNLAHCA_00846</name>
</gene>
<dbReference type="RefSeq" id="WP_349641820.1">
    <property type="nucleotide sequence ID" value="NZ_CAWVOH010000001.1"/>
</dbReference>
<comment type="caution">
    <text evidence="3">The sequence shown here is derived from an EMBL/GenBank/DDBJ whole genome shotgun (WGS) entry which is preliminary data.</text>
</comment>
<dbReference type="PROSITE" id="PS50206">
    <property type="entry name" value="RHODANESE_3"/>
    <property type="match status" value="1"/>
</dbReference>
<evidence type="ECO:0000313" key="3">
    <source>
        <dbReference type="EMBL" id="CAK8054284.1"/>
    </source>
</evidence>
<dbReference type="InterPro" id="IPR036873">
    <property type="entry name" value="Rhodanese-like_dom_sf"/>
</dbReference>
<evidence type="ECO:0000259" key="2">
    <source>
        <dbReference type="PROSITE" id="PS50206"/>
    </source>
</evidence>
<dbReference type="Pfam" id="PF00581">
    <property type="entry name" value="Rhodanese"/>
    <property type="match status" value="1"/>
</dbReference>
<accession>A0ABP0ESS6</accession>
<dbReference type="SUPFAM" id="SSF52821">
    <property type="entry name" value="Rhodanese/Cell cycle control phosphatase"/>
    <property type="match status" value="1"/>
</dbReference>
<organism evidence="3 4">
    <name type="scientific">Eupransor demetentiae</name>
    <dbReference type="NCBI Taxonomy" id="3109584"/>
    <lineage>
        <taxon>Bacteria</taxon>
        <taxon>Bacillati</taxon>
        <taxon>Bacillota</taxon>
        <taxon>Bacilli</taxon>
        <taxon>Lactobacillales</taxon>
        <taxon>Lactobacillaceae</taxon>
        <taxon>Eupransor</taxon>
    </lineage>
</organism>
<dbReference type="Gene3D" id="3.40.250.10">
    <property type="entry name" value="Rhodanese-like domain"/>
    <property type="match status" value="1"/>
</dbReference>
<proteinExistence type="predicted"/>
<dbReference type="CDD" id="cd00158">
    <property type="entry name" value="RHOD"/>
    <property type="match status" value="1"/>
</dbReference>
<evidence type="ECO:0000313" key="4">
    <source>
        <dbReference type="Proteomes" id="UP001314241"/>
    </source>
</evidence>
<keyword evidence="1" id="KW-0472">Membrane</keyword>